<feature type="domain" description="Acyl-CoA oxidase/dehydrogenase middle" evidence="8">
    <location>
        <begin position="133"/>
        <end position="228"/>
    </location>
</feature>
<comment type="similarity">
    <text evidence="2">Belongs to the acyl-CoA dehydrogenase family.</text>
</comment>
<dbReference type="Gene3D" id="2.40.110.10">
    <property type="entry name" value="Butyryl-CoA Dehydrogenase, subunit A, domain 2"/>
    <property type="match status" value="1"/>
</dbReference>
<dbReference type="Pfam" id="PF02770">
    <property type="entry name" value="Acyl-CoA_dh_M"/>
    <property type="match status" value="1"/>
</dbReference>
<evidence type="ECO:0000313" key="11">
    <source>
        <dbReference type="Proteomes" id="UP000626210"/>
    </source>
</evidence>
<organism evidence="10 11">
    <name type="scientific">Pseudorhodoferax aquiterrae</name>
    <dbReference type="NCBI Taxonomy" id="747304"/>
    <lineage>
        <taxon>Bacteria</taxon>
        <taxon>Pseudomonadati</taxon>
        <taxon>Pseudomonadota</taxon>
        <taxon>Betaproteobacteria</taxon>
        <taxon>Burkholderiales</taxon>
        <taxon>Comamonadaceae</taxon>
    </lineage>
</organism>
<evidence type="ECO:0000259" key="9">
    <source>
        <dbReference type="Pfam" id="PF02771"/>
    </source>
</evidence>
<dbReference type="RefSeq" id="WP_189689461.1">
    <property type="nucleotide sequence ID" value="NZ_BMYK01000020.1"/>
</dbReference>
<evidence type="ECO:0000259" key="8">
    <source>
        <dbReference type="Pfam" id="PF02770"/>
    </source>
</evidence>
<evidence type="ECO:0000313" key="10">
    <source>
        <dbReference type="EMBL" id="GHC95510.1"/>
    </source>
</evidence>
<keyword evidence="11" id="KW-1185">Reference proteome</keyword>
<name>A0ABQ3G7V2_9BURK</name>
<dbReference type="EMBL" id="BMYK01000020">
    <property type="protein sequence ID" value="GHC95510.1"/>
    <property type="molecule type" value="Genomic_DNA"/>
</dbReference>
<dbReference type="InterPro" id="IPR009100">
    <property type="entry name" value="AcylCoA_DH/oxidase_NM_dom_sf"/>
</dbReference>
<dbReference type="Pfam" id="PF02771">
    <property type="entry name" value="Acyl-CoA_dh_N"/>
    <property type="match status" value="1"/>
</dbReference>
<feature type="domain" description="Acyl-CoA dehydrogenase/oxidase N-terminal" evidence="9">
    <location>
        <begin position="12"/>
        <end position="127"/>
    </location>
</feature>
<dbReference type="PANTHER" id="PTHR48083">
    <property type="entry name" value="MEDIUM-CHAIN SPECIFIC ACYL-COA DEHYDROGENASE, MITOCHONDRIAL-RELATED"/>
    <property type="match status" value="1"/>
</dbReference>
<dbReference type="Proteomes" id="UP000626210">
    <property type="component" value="Unassembled WGS sequence"/>
</dbReference>
<dbReference type="InterPro" id="IPR036250">
    <property type="entry name" value="AcylCo_DH-like_C"/>
</dbReference>
<proteinExistence type="inferred from homology"/>
<feature type="domain" description="Acyl-CoA dehydrogenase/oxidase C-terminal" evidence="7">
    <location>
        <begin position="244"/>
        <end position="393"/>
    </location>
</feature>
<reference evidence="11" key="1">
    <citation type="journal article" date="2019" name="Int. J. Syst. Evol. Microbiol.">
        <title>The Global Catalogue of Microorganisms (GCM) 10K type strain sequencing project: providing services to taxonomists for standard genome sequencing and annotation.</title>
        <authorList>
            <consortium name="The Broad Institute Genomics Platform"/>
            <consortium name="The Broad Institute Genome Sequencing Center for Infectious Disease"/>
            <person name="Wu L."/>
            <person name="Ma J."/>
        </authorList>
    </citation>
    <scope>NUCLEOTIDE SEQUENCE [LARGE SCALE GENOMIC DNA]</scope>
    <source>
        <strain evidence="11">KCTC 23314</strain>
    </source>
</reference>
<dbReference type="InterPro" id="IPR046373">
    <property type="entry name" value="Acyl-CoA_Oxase/DH_mid-dom_sf"/>
</dbReference>
<protein>
    <submittedName>
        <fullName evidence="10">Acyl-CoA dehydrogenase FadE</fullName>
    </submittedName>
</protein>
<evidence type="ECO:0000259" key="7">
    <source>
        <dbReference type="Pfam" id="PF00441"/>
    </source>
</evidence>
<dbReference type="Pfam" id="PF00441">
    <property type="entry name" value="Acyl-CoA_dh_1"/>
    <property type="match status" value="1"/>
</dbReference>
<evidence type="ECO:0000256" key="4">
    <source>
        <dbReference type="ARBA" id="ARBA00022630"/>
    </source>
</evidence>
<keyword evidence="5" id="KW-0274">FAD</keyword>
<keyword evidence="6" id="KW-0560">Oxidoreductase</keyword>
<evidence type="ECO:0000256" key="5">
    <source>
        <dbReference type="ARBA" id="ARBA00022827"/>
    </source>
</evidence>
<dbReference type="InterPro" id="IPR013786">
    <property type="entry name" value="AcylCoA_DH/ox_N"/>
</dbReference>
<comment type="cofactor">
    <cofactor evidence="1">
        <name>FAD</name>
        <dbReference type="ChEBI" id="CHEBI:57692"/>
    </cofactor>
</comment>
<accession>A0ABQ3G7V2</accession>
<evidence type="ECO:0000256" key="3">
    <source>
        <dbReference type="ARBA" id="ARBA00011738"/>
    </source>
</evidence>
<gene>
    <name evidence="10" type="ORF">GCM10007320_48580</name>
</gene>
<comment type="subunit">
    <text evidence="3">Homodimer.</text>
</comment>
<sequence length="424" mass="47495">MSWDFETDPEFQTQLDWVARFVDAEVEPLEHVLGSPWDIHDPRFAKLVRPLQEQVKARKLWACHLAPHQGGQGYGQLKLALLNEILGRAHFAPIVFGCQAPDTGNSEILSHYGSEAQKKKYLEPLLANRIVSCFAMTEPQGGADPKVFTTRAVQDGGDWVITGEKWFASNARYAAFFIVMVVTDPDAPPYQRMSMFIVPKDAPGLTILRNVGLADEPVPTHGYLRFDGVRVPAADMLGAPGEAFAVAQTRLGGGRIHHAMRTIGQAKKAFDQLCERALSRTTQGELLADKQMVQEKIADSWCQLEQFRLLVLRTAWRIDKYKDYMQVRKDIAAVKALMPKVLHDIAERALHIHGSLGASLEMPYTDQLVLSYHMGLADGPTEVHKVTVARQVLRDYQACTDLFPAYHRPRARAAAEAKYRHLFG</sequence>
<dbReference type="InterPro" id="IPR037069">
    <property type="entry name" value="AcylCoA_DH/ox_N_sf"/>
</dbReference>
<evidence type="ECO:0000256" key="6">
    <source>
        <dbReference type="ARBA" id="ARBA00023002"/>
    </source>
</evidence>
<dbReference type="PANTHER" id="PTHR48083:SF13">
    <property type="entry name" value="ACYL-COA DEHYDROGENASE FAMILY MEMBER 11"/>
    <property type="match status" value="1"/>
</dbReference>
<evidence type="ECO:0000256" key="1">
    <source>
        <dbReference type="ARBA" id="ARBA00001974"/>
    </source>
</evidence>
<dbReference type="SUPFAM" id="SSF56645">
    <property type="entry name" value="Acyl-CoA dehydrogenase NM domain-like"/>
    <property type="match status" value="1"/>
</dbReference>
<dbReference type="Gene3D" id="1.10.540.10">
    <property type="entry name" value="Acyl-CoA dehydrogenase/oxidase, N-terminal domain"/>
    <property type="match status" value="1"/>
</dbReference>
<evidence type="ECO:0000256" key="2">
    <source>
        <dbReference type="ARBA" id="ARBA00009347"/>
    </source>
</evidence>
<dbReference type="InterPro" id="IPR006091">
    <property type="entry name" value="Acyl-CoA_Oxase/DH_mid-dom"/>
</dbReference>
<keyword evidence="4" id="KW-0285">Flavoprotein</keyword>
<dbReference type="SUPFAM" id="SSF47203">
    <property type="entry name" value="Acyl-CoA dehydrogenase C-terminal domain-like"/>
    <property type="match status" value="1"/>
</dbReference>
<dbReference type="InterPro" id="IPR009075">
    <property type="entry name" value="AcylCo_DH/oxidase_C"/>
</dbReference>
<comment type="caution">
    <text evidence="10">The sequence shown here is derived from an EMBL/GenBank/DDBJ whole genome shotgun (WGS) entry which is preliminary data.</text>
</comment>
<dbReference type="InterPro" id="IPR050741">
    <property type="entry name" value="Acyl-CoA_dehydrogenase"/>
</dbReference>
<dbReference type="Gene3D" id="1.20.140.10">
    <property type="entry name" value="Butyryl-CoA Dehydrogenase, subunit A, domain 3"/>
    <property type="match status" value="1"/>
</dbReference>